<proteinExistence type="inferred from homology"/>
<dbReference type="NCBIfam" id="TIGR01446">
    <property type="entry name" value="DnaD_dom"/>
    <property type="match status" value="2"/>
</dbReference>
<reference evidence="4" key="1">
    <citation type="submission" date="2020-12" db="EMBL/GenBank/DDBJ databases">
        <title>Clostridium thailandense sp. nov., a novel acetogenic bacterium isolated from peat land soil in Thailand.</title>
        <authorList>
            <person name="Chaikitkaew S."/>
            <person name="Birkeland N.K."/>
        </authorList>
    </citation>
    <scope>NUCLEOTIDE SEQUENCE</scope>
    <source>
        <strain evidence="4">PL3</strain>
    </source>
</reference>
<feature type="domain" description="DnaB/C C-terminal" evidence="3">
    <location>
        <begin position="123"/>
        <end position="195"/>
    </location>
</feature>
<dbReference type="InterPro" id="IPR006343">
    <property type="entry name" value="DnaB/C_C"/>
</dbReference>
<dbReference type="Proteomes" id="UP000694308">
    <property type="component" value="Unassembled WGS sequence"/>
</dbReference>
<dbReference type="Pfam" id="PF07261">
    <property type="entry name" value="DnaB_2"/>
    <property type="match status" value="2"/>
</dbReference>
<dbReference type="PIRSF" id="PIRSF033722">
    <property type="entry name" value="DnaD_CA_C3587_prd"/>
    <property type="match status" value="1"/>
</dbReference>
<evidence type="ECO:0000256" key="1">
    <source>
        <dbReference type="ARBA" id="ARBA00093462"/>
    </source>
</evidence>
<evidence type="ECO:0000313" key="5">
    <source>
        <dbReference type="Proteomes" id="UP000694308"/>
    </source>
</evidence>
<accession>A0A949X413</accession>
<comment type="caution">
    <text evidence="4">The sequence shown here is derived from an EMBL/GenBank/DDBJ whole genome shotgun (WGS) entry which is preliminary data.</text>
</comment>
<dbReference type="PANTHER" id="PTHR37293">
    <property type="entry name" value="PHAGE REPLICATION PROTEIN-RELATED"/>
    <property type="match status" value="1"/>
</dbReference>
<sequence length="337" mass="39133">MSTFVFKSGGSTYTPVSNIFIDKFMPKARGEFVKVYLLGLKYCVSGELGVNSQIMSSALHLLETDVLNAWNYWNDENVIKIIPIDNMGNYSIEFLDLVDLPSVNSNDINLLEELNKNSTKDMLQDIEKLLGRPLSSKEMTMYIGWLKDFNFTPEIILLLIQYCASRGKTDCRYIEKIAIAWFDAKIKSIDDAQAFIKKHEDKWVKIRKILNYLGIKDAEIMKPQEDLLHKWISTYNFSLDVIYRACDICFQRINKADFKYIDGILNSWNKDGIATIEDVDKKDLKKDNKKSSYNNNSNSSFKNNNYNKASNSTFNNFKQRDYDYDDLKKKLLGWDDK</sequence>
<comment type="similarity">
    <text evidence="1">Belongs to the DnaB/DnaD family.</text>
</comment>
<evidence type="ECO:0000256" key="2">
    <source>
        <dbReference type="SAM" id="MobiDB-lite"/>
    </source>
</evidence>
<evidence type="ECO:0000313" key="4">
    <source>
        <dbReference type="EMBL" id="MBV7273258.1"/>
    </source>
</evidence>
<protein>
    <submittedName>
        <fullName evidence="4">DnaD domain protein</fullName>
    </submittedName>
</protein>
<evidence type="ECO:0000259" key="3">
    <source>
        <dbReference type="Pfam" id="PF07261"/>
    </source>
</evidence>
<feature type="region of interest" description="Disordered" evidence="2">
    <location>
        <begin position="287"/>
        <end position="313"/>
    </location>
</feature>
<keyword evidence="5" id="KW-1185">Reference proteome</keyword>
<dbReference type="AlphaFoldDB" id="A0A949X413"/>
<name>A0A949X413_9CLOT</name>
<dbReference type="InterPro" id="IPR017019">
    <property type="entry name" value="DNA_replication_prd_bac"/>
</dbReference>
<feature type="compositionally biased region" description="Low complexity" evidence="2">
    <location>
        <begin position="291"/>
        <end position="313"/>
    </location>
</feature>
<organism evidence="4 5">
    <name type="scientific">Clostridium thailandense</name>
    <dbReference type="NCBI Taxonomy" id="2794346"/>
    <lineage>
        <taxon>Bacteria</taxon>
        <taxon>Bacillati</taxon>
        <taxon>Bacillota</taxon>
        <taxon>Clostridia</taxon>
        <taxon>Eubacteriales</taxon>
        <taxon>Clostridiaceae</taxon>
        <taxon>Clostridium</taxon>
    </lineage>
</organism>
<dbReference type="RefSeq" id="WP_218320290.1">
    <property type="nucleotide sequence ID" value="NZ_JAEEGC010000041.1"/>
</dbReference>
<dbReference type="PANTHER" id="PTHR37293:SF5">
    <property type="entry name" value="DNA REPLICATION PROTEIN"/>
    <property type="match status" value="1"/>
</dbReference>
<dbReference type="InterPro" id="IPR053162">
    <property type="entry name" value="DnaD"/>
</dbReference>
<feature type="domain" description="DnaB/C C-terminal" evidence="3">
    <location>
        <begin position="227"/>
        <end position="282"/>
    </location>
</feature>
<gene>
    <name evidence="4" type="ORF">I6U48_10100</name>
</gene>
<dbReference type="EMBL" id="JAEEGC010000041">
    <property type="protein sequence ID" value="MBV7273258.1"/>
    <property type="molecule type" value="Genomic_DNA"/>
</dbReference>